<dbReference type="SUPFAM" id="SSF55785">
    <property type="entry name" value="PYP-like sensor domain (PAS domain)"/>
    <property type="match status" value="2"/>
</dbReference>
<dbReference type="GO" id="GO:0006355">
    <property type="term" value="P:regulation of DNA-templated transcription"/>
    <property type="evidence" value="ECO:0007669"/>
    <property type="project" value="InterPro"/>
</dbReference>
<dbReference type="InterPro" id="IPR029787">
    <property type="entry name" value="Nucleotide_cyclase"/>
</dbReference>
<evidence type="ECO:0000313" key="6">
    <source>
        <dbReference type="Proteomes" id="UP000282106"/>
    </source>
</evidence>
<feature type="transmembrane region" description="Helical" evidence="1">
    <location>
        <begin position="51"/>
        <end position="69"/>
    </location>
</feature>
<feature type="domain" description="PAC" evidence="3">
    <location>
        <begin position="298"/>
        <end position="350"/>
    </location>
</feature>
<keyword evidence="1" id="KW-0812">Transmembrane</keyword>
<dbReference type="SUPFAM" id="SSF55781">
    <property type="entry name" value="GAF domain-like"/>
    <property type="match status" value="1"/>
</dbReference>
<dbReference type="Pfam" id="PF00989">
    <property type="entry name" value="PAS"/>
    <property type="match status" value="1"/>
</dbReference>
<organism evidence="5 6">
    <name type="scientific">Stagnimonas aquatica</name>
    <dbReference type="NCBI Taxonomy" id="2689987"/>
    <lineage>
        <taxon>Bacteria</taxon>
        <taxon>Pseudomonadati</taxon>
        <taxon>Pseudomonadota</taxon>
        <taxon>Gammaproteobacteria</taxon>
        <taxon>Nevskiales</taxon>
        <taxon>Nevskiaceae</taxon>
        <taxon>Stagnimonas</taxon>
    </lineage>
</organism>
<dbReference type="InterPro" id="IPR000160">
    <property type="entry name" value="GGDEF_dom"/>
</dbReference>
<dbReference type="NCBIfam" id="TIGR00229">
    <property type="entry name" value="sensory_box"/>
    <property type="match status" value="2"/>
</dbReference>
<dbReference type="InParanoid" id="A0A3N0VDE6"/>
<feature type="transmembrane region" description="Helical" evidence="1">
    <location>
        <begin position="75"/>
        <end position="98"/>
    </location>
</feature>
<dbReference type="NCBIfam" id="TIGR00254">
    <property type="entry name" value="GGDEF"/>
    <property type="match status" value="1"/>
</dbReference>
<dbReference type="InterPro" id="IPR001610">
    <property type="entry name" value="PAC"/>
</dbReference>
<dbReference type="AlphaFoldDB" id="A0A3N0VDE6"/>
<keyword evidence="6" id="KW-1185">Reference proteome</keyword>
<feature type="domain" description="PAS" evidence="2">
    <location>
        <begin position="351"/>
        <end position="421"/>
    </location>
</feature>
<dbReference type="Proteomes" id="UP000282106">
    <property type="component" value="Unassembled WGS sequence"/>
</dbReference>
<dbReference type="PANTHER" id="PTHR44757:SF2">
    <property type="entry name" value="BIOFILM ARCHITECTURE MAINTENANCE PROTEIN MBAA"/>
    <property type="match status" value="1"/>
</dbReference>
<dbReference type="EMBL" id="RJVO01000003">
    <property type="protein sequence ID" value="ROH90793.1"/>
    <property type="molecule type" value="Genomic_DNA"/>
</dbReference>
<dbReference type="SMART" id="SM00091">
    <property type="entry name" value="PAS"/>
    <property type="match status" value="2"/>
</dbReference>
<dbReference type="InterPro" id="IPR000700">
    <property type="entry name" value="PAS-assoc_C"/>
</dbReference>
<dbReference type="Gene3D" id="3.30.450.40">
    <property type="match status" value="1"/>
</dbReference>
<accession>A0A3N0VDE6</accession>
<sequence length="833" mass="93186">MNPDPTGVLAWLPQAAERRRTLLLNNLLVILLCFSYTWVLQSLPGALSYETRLFTAVGGILLVLSLALWRDWIGYLTAASLSVGLASLLLVERLLAIFTGPLLDDPTQSLFMPVFSYYVLLYLAILVLLPYPASALAGVIAWLLLASVTTVLSYPQFQSLPARPMLAATLVYVWLGHGSLVLLLFSAAWVQKRLADQLSAAAVAERESRQLAQQAEAAWARQRQVLQFHIENTPLAVIEWNSQLRLTGWSRRAEQIFGWSAAEVLGKSPFEWPFIHDDDEAKVRELEQRIQNGSDLQLTIECRNHRRDGSIAHCCWYNSILRDARGEPLSVFALVDDISEGQAAVHGLRQSEALLRSLFDQAGVGIALFDDQGRWLSMNQRLCELTGYREDELQALNMDAITHPADPGNDQRLVRRLLAGELSSYRCEKRFRRKDGGEAWVMINARRIETAYPAPARYVKLLEDISDLKASQARVQALNASLENRVTQRTNQLHEAINEAERRGRDLRRIAEMTGLLGGARDLREAMKIVAHTGRRLFPDVQAALYLIGEAPERFVLQEHWGGEPPPAGFEPAECWAVRRGREHRIEDCLDELRCGHHHHLASEQPRTCLPLVALGQTVGLLSLAWQARPDGWAPEPVLLQSLAEQVGLAIGNVRLREELRRQSVHDPVTGLGNRQQLEQHLRRRAAEQARGGRGFGLLRMDVDDYTGLLERFGLDAVEALLRELAELLQQATRTEEPLFRHGPGEFAIVLVGDDPELARLAVQRVQAQVQVQGLSFSPRGQPLPPVQLSLGLALYPRDAVSPPQLIEQASKALELQRRQPRLAPPVIGALER</sequence>
<dbReference type="PROSITE" id="PS50887">
    <property type="entry name" value="GGDEF"/>
    <property type="match status" value="1"/>
</dbReference>
<dbReference type="InterPro" id="IPR013655">
    <property type="entry name" value="PAS_fold_3"/>
</dbReference>
<dbReference type="InterPro" id="IPR052155">
    <property type="entry name" value="Biofilm_reg_signaling"/>
</dbReference>
<evidence type="ECO:0000313" key="5">
    <source>
        <dbReference type="EMBL" id="ROH90793.1"/>
    </source>
</evidence>
<keyword evidence="1" id="KW-1133">Transmembrane helix</keyword>
<dbReference type="InterPro" id="IPR000014">
    <property type="entry name" value="PAS"/>
</dbReference>
<dbReference type="InterPro" id="IPR013767">
    <property type="entry name" value="PAS_fold"/>
</dbReference>
<dbReference type="SMART" id="SM00065">
    <property type="entry name" value="GAF"/>
    <property type="match status" value="1"/>
</dbReference>
<dbReference type="PROSITE" id="PS50113">
    <property type="entry name" value="PAC"/>
    <property type="match status" value="2"/>
</dbReference>
<name>A0A3N0VDE6_9GAMM</name>
<dbReference type="Gene3D" id="3.30.70.270">
    <property type="match status" value="1"/>
</dbReference>
<evidence type="ECO:0000256" key="1">
    <source>
        <dbReference type="SAM" id="Phobius"/>
    </source>
</evidence>
<feature type="transmembrane region" description="Helical" evidence="1">
    <location>
        <begin position="20"/>
        <end position="39"/>
    </location>
</feature>
<keyword evidence="1" id="KW-0472">Membrane</keyword>
<dbReference type="SMART" id="SM00086">
    <property type="entry name" value="PAC"/>
    <property type="match status" value="2"/>
</dbReference>
<feature type="domain" description="PAS" evidence="2">
    <location>
        <begin position="222"/>
        <end position="294"/>
    </location>
</feature>
<dbReference type="Pfam" id="PF13185">
    <property type="entry name" value="GAF_2"/>
    <property type="match status" value="1"/>
</dbReference>
<comment type="caution">
    <text evidence="5">The sequence shown here is derived from an EMBL/GenBank/DDBJ whole genome shotgun (WGS) entry which is preliminary data.</text>
</comment>
<feature type="transmembrane region" description="Helical" evidence="1">
    <location>
        <begin position="166"/>
        <end position="190"/>
    </location>
</feature>
<dbReference type="SUPFAM" id="SSF55073">
    <property type="entry name" value="Nucleotide cyclase"/>
    <property type="match status" value="1"/>
</dbReference>
<dbReference type="InterPro" id="IPR003018">
    <property type="entry name" value="GAF"/>
</dbReference>
<dbReference type="CDD" id="cd00130">
    <property type="entry name" value="PAS"/>
    <property type="match status" value="2"/>
</dbReference>
<gene>
    <name evidence="5" type="ORF">ED208_07320</name>
</gene>
<dbReference type="PROSITE" id="PS50112">
    <property type="entry name" value="PAS"/>
    <property type="match status" value="2"/>
</dbReference>
<reference evidence="5 6" key="1">
    <citation type="submission" date="2018-10" db="EMBL/GenBank/DDBJ databases">
        <authorList>
            <person name="Chen W.-M."/>
        </authorList>
    </citation>
    <scope>NUCLEOTIDE SEQUENCE [LARGE SCALE GENOMIC DNA]</scope>
    <source>
        <strain evidence="5 6">THS-13</strain>
    </source>
</reference>
<feature type="domain" description="PAC" evidence="3">
    <location>
        <begin position="425"/>
        <end position="477"/>
    </location>
</feature>
<dbReference type="Pfam" id="PF00990">
    <property type="entry name" value="GGDEF"/>
    <property type="match status" value="1"/>
</dbReference>
<evidence type="ECO:0000259" key="3">
    <source>
        <dbReference type="PROSITE" id="PS50113"/>
    </source>
</evidence>
<dbReference type="SMART" id="SM00267">
    <property type="entry name" value="GGDEF"/>
    <property type="match status" value="1"/>
</dbReference>
<feature type="domain" description="GGDEF" evidence="4">
    <location>
        <begin position="694"/>
        <end position="830"/>
    </location>
</feature>
<dbReference type="InterPro" id="IPR035965">
    <property type="entry name" value="PAS-like_dom_sf"/>
</dbReference>
<dbReference type="InterPro" id="IPR043128">
    <property type="entry name" value="Rev_trsase/Diguanyl_cyclase"/>
</dbReference>
<proteinExistence type="predicted"/>
<dbReference type="Gene3D" id="3.30.450.20">
    <property type="entry name" value="PAS domain"/>
    <property type="match status" value="2"/>
</dbReference>
<evidence type="ECO:0000259" key="2">
    <source>
        <dbReference type="PROSITE" id="PS50112"/>
    </source>
</evidence>
<dbReference type="Pfam" id="PF08447">
    <property type="entry name" value="PAS_3"/>
    <property type="match status" value="1"/>
</dbReference>
<dbReference type="PANTHER" id="PTHR44757">
    <property type="entry name" value="DIGUANYLATE CYCLASE DGCP"/>
    <property type="match status" value="1"/>
</dbReference>
<evidence type="ECO:0000259" key="4">
    <source>
        <dbReference type="PROSITE" id="PS50887"/>
    </source>
</evidence>
<dbReference type="RefSeq" id="WP_123211247.1">
    <property type="nucleotide sequence ID" value="NZ_RJVO01000003.1"/>
</dbReference>
<protein>
    <submittedName>
        <fullName evidence="5">PAS domain S-box protein</fullName>
    </submittedName>
</protein>
<dbReference type="InterPro" id="IPR029016">
    <property type="entry name" value="GAF-like_dom_sf"/>
</dbReference>